<keyword evidence="2" id="KW-0732">Signal</keyword>
<dbReference type="Gene3D" id="2.10.60.10">
    <property type="entry name" value="CD59"/>
    <property type="match status" value="1"/>
</dbReference>
<evidence type="ECO:0000256" key="1">
    <source>
        <dbReference type="SAM" id="MobiDB-lite"/>
    </source>
</evidence>
<feature type="signal peptide" evidence="2">
    <location>
        <begin position="1"/>
        <end position="16"/>
    </location>
</feature>
<evidence type="ECO:0000313" key="3">
    <source>
        <dbReference type="Proteomes" id="UP000887575"/>
    </source>
</evidence>
<dbReference type="SUPFAM" id="SSF57302">
    <property type="entry name" value="Snake toxin-like"/>
    <property type="match status" value="1"/>
</dbReference>
<name>A0AAF3F6M7_9BILA</name>
<evidence type="ECO:0000256" key="2">
    <source>
        <dbReference type="SAM" id="SignalP"/>
    </source>
</evidence>
<keyword evidence="3" id="KW-1185">Reference proteome</keyword>
<feature type="region of interest" description="Disordered" evidence="1">
    <location>
        <begin position="106"/>
        <end position="204"/>
    </location>
</feature>
<feature type="chain" id="PRO_5042220223" evidence="2">
    <location>
        <begin position="17"/>
        <end position="204"/>
    </location>
</feature>
<dbReference type="PANTHER" id="PTHR21749:SF4">
    <property type="entry name" value="PRION-LIKE-(Q_N-RICH)-DOMAIN-BEARING PROTEIN"/>
    <property type="match status" value="1"/>
</dbReference>
<proteinExistence type="predicted"/>
<dbReference type="InterPro" id="IPR045860">
    <property type="entry name" value="Snake_toxin-like_sf"/>
</dbReference>
<feature type="compositionally biased region" description="Basic and acidic residues" evidence="1">
    <location>
        <begin position="184"/>
        <end position="204"/>
    </location>
</feature>
<dbReference type="AlphaFoldDB" id="A0AAF3F6M7"/>
<dbReference type="Proteomes" id="UP000887575">
    <property type="component" value="Unassembled WGS sequence"/>
</dbReference>
<protein>
    <submittedName>
        <fullName evidence="4">Uncharacterized protein</fullName>
    </submittedName>
</protein>
<organism evidence="3 4">
    <name type="scientific">Mesorhabditis belari</name>
    <dbReference type="NCBI Taxonomy" id="2138241"/>
    <lineage>
        <taxon>Eukaryota</taxon>
        <taxon>Metazoa</taxon>
        <taxon>Ecdysozoa</taxon>
        <taxon>Nematoda</taxon>
        <taxon>Chromadorea</taxon>
        <taxon>Rhabditida</taxon>
        <taxon>Rhabditina</taxon>
        <taxon>Rhabditomorpha</taxon>
        <taxon>Rhabditoidea</taxon>
        <taxon>Rhabditidae</taxon>
        <taxon>Mesorhabditinae</taxon>
        <taxon>Mesorhabditis</taxon>
    </lineage>
</organism>
<dbReference type="WBParaSite" id="MBELARI_LOCUS2559">
    <property type="protein sequence ID" value="MBELARI_LOCUS2559"/>
    <property type="gene ID" value="MBELARI_LOCUS2559"/>
</dbReference>
<dbReference type="PANTHER" id="PTHR21749">
    <property type="entry name" value="PRION-LIKE- Q/N-RICH -DOMAIN-BEARING PROTEIN PROTEIN 24"/>
    <property type="match status" value="1"/>
</dbReference>
<feature type="compositionally biased region" description="Low complexity" evidence="1">
    <location>
        <begin position="137"/>
        <end position="146"/>
    </location>
</feature>
<sequence length="204" mass="22491">MKQFTLVFCLLGAAFALECYNGMKFIAGSTIGESTVQCGDSKEYCYNISVRGMVILDVLKGGCSFWRCLLAQDRCITTQFQGSPASFCCCSQNLCNVADQRGREFHIGSDQPSFGEPIRPEIHRGSESSNGDSDRFNNNNNNNNNNGQSPDRFQTGDPSGSPGGGNMGSNFDRPQNMQARPMRTRLDNDNSREMPRQNGDEIIL</sequence>
<reference evidence="4" key="1">
    <citation type="submission" date="2024-02" db="UniProtKB">
        <authorList>
            <consortium name="WormBaseParasite"/>
        </authorList>
    </citation>
    <scope>IDENTIFICATION</scope>
</reference>
<evidence type="ECO:0000313" key="4">
    <source>
        <dbReference type="WBParaSite" id="MBELARI_LOCUS2559"/>
    </source>
</evidence>
<accession>A0AAF3F6M7</accession>